<organism evidence="1 2">
    <name type="scientific">Polysphondylium violaceum</name>
    <dbReference type="NCBI Taxonomy" id="133409"/>
    <lineage>
        <taxon>Eukaryota</taxon>
        <taxon>Amoebozoa</taxon>
        <taxon>Evosea</taxon>
        <taxon>Eumycetozoa</taxon>
        <taxon>Dictyostelia</taxon>
        <taxon>Dictyosteliales</taxon>
        <taxon>Dictyosteliaceae</taxon>
        <taxon>Polysphondylium</taxon>
    </lineage>
</organism>
<dbReference type="AlphaFoldDB" id="A0A8J4Q1U7"/>
<protein>
    <submittedName>
        <fullName evidence="1">Uncharacterized protein</fullName>
    </submittedName>
</protein>
<evidence type="ECO:0000313" key="1">
    <source>
        <dbReference type="EMBL" id="KAF2076572.1"/>
    </source>
</evidence>
<evidence type="ECO:0000313" key="2">
    <source>
        <dbReference type="Proteomes" id="UP000695562"/>
    </source>
</evidence>
<accession>A0A8J4Q1U7</accession>
<keyword evidence="2" id="KW-1185">Reference proteome</keyword>
<comment type="caution">
    <text evidence="1">The sequence shown here is derived from an EMBL/GenBank/DDBJ whole genome shotgun (WGS) entry which is preliminary data.</text>
</comment>
<sequence length="155" mass="17384">MENTSTRINNNSKDPCFIFAAPLTTPHLPQQIQGISIESIVFANSGLKRVIIETTWKPNIDTVAQLAKIISQGFAKQYSVDSNTPAEAFHFTSTITFDDHDNIFVVVGVEEEEDEKTQTNQTQIYEDVFEVPEHHESNHLVGADWNSVLDATIHL</sequence>
<dbReference type="Proteomes" id="UP000695562">
    <property type="component" value="Unassembled WGS sequence"/>
</dbReference>
<name>A0A8J4Q1U7_9MYCE</name>
<dbReference type="EMBL" id="AJWJ01000056">
    <property type="protein sequence ID" value="KAF2076572.1"/>
    <property type="molecule type" value="Genomic_DNA"/>
</dbReference>
<reference evidence="1" key="1">
    <citation type="submission" date="2020-01" db="EMBL/GenBank/DDBJ databases">
        <title>Development of genomics and gene disruption for Polysphondylium violaceum indicates a role for the polyketide synthase stlB in stalk morphogenesis.</title>
        <authorList>
            <person name="Narita B."/>
            <person name="Kawabe Y."/>
            <person name="Kin K."/>
            <person name="Saito T."/>
            <person name="Gibbs R."/>
            <person name="Kuspa A."/>
            <person name="Muzny D."/>
            <person name="Queller D."/>
            <person name="Richards S."/>
            <person name="Strassman J."/>
            <person name="Sucgang R."/>
            <person name="Worley K."/>
            <person name="Schaap P."/>
        </authorList>
    </citation>
    <scope>NUCLEOTIDE SEQUENCE</scope>
    <source>
        <strain evidence="1">QSvi11</strain>
    </source>
</reference>
<gene>
    <name evidence="1" type="ORF">CYY_002123</name>
</gene>
<proteinExistence type="predicted"/>